<protein>
    <submittedName>
        <fullName evidence="2">Uncharacterized protein</fullName>
    </submittedName>
</protein>
<keyword evidence="3" id="KW-1185">Reference proteome</keyword>
<dbReference type="Proteomes" id="UP001152622">
    <property type="component" value="Chromosome 12"/>
</dbReference>
<evidence type="ECO:0000256" key="1">
    <source>
        <dbReference type="SAM" id="MobiDB-lite"/>
    </source>
</evidence>
<evidence type="ECO:0000313" key="2">
    <source>
        <dbReference type="EMBL" id="KAJ8346216.1"/>
    </source>
</evidence>
<gene>
    <name evidence="2" type="ORF">SKAU_G00304090</name>
</gene>
<evidence type="ECO:0000313" key="3">
    <source>
        <dbReference type="Proteomes" id="UP001152622"/>
    </source>
</evidence>
<accession>A0A9Q1EWD6</accession>
<dbReference type="EMBL" id="JAINUF010000012">
    <property type="protein sequence ID" value="KAJ8346216.1"/>
    <property type="molecule type" value="Genomic_DNA"/>
</dbReference>
<feature type="compositionally biased region" description="Basic and acidic residues" evidence="1">
    <location>
        <begin position="39"/>
        <end position="48"/>
    </location>
</feature>
<comment type="caution">
    <text evidence="2">The sequence shown here is derived from an EMBL/GenBank/DDBJ whole genome shotgun (WGS) entry which is preliminary data.</text>
</comment>
<name>A0A9Q1EWD6_SYNKA</name>
<reference evidence="2" key="1">
    <citation type="journal article" date="2023" name="Science">
        <title>Genome structures resolve the early diversification of teleost fishes.</title>
        <authorList>
            <person name="Parey E."/>
            <person name="Louis A."/>
            <person name="Montfort J."/>
            <person name="Bouchez O."/>
            <person name="Roques C."/>
            <person name="Iampietro C."/>
            <person name="Lluch J."/>
            <person name="Castinel A."/>
            <person name="Donnadieu C."/>
            <person name="Desvignes T."/>
            <person name="Floi Bucao C."/>
            <person name="Jouanno E."/>
            <person name="Wen M."/>
            <person name="Mejri S."/>
            <person name="Dirks R."/>
            <person name="Jansen H."/>
            <person name="Henkel C."/>
            <person name="Chen W.J."/>
            <person name="Zahm M."/>
            <person name="Cabau C."/>
            <person name="Klopp C."/>
            <person name="Thompson A.W."/>
            <person name="Robinson-Rechavi M."/>
            <person name="Braasch I."/>
            <person name="Lecointre G."/>
            <person name="Bobe J."/>
            <person name="Postlethwait J.H."/>
            <person name="Berthelot C."/>
            <person name="Roest Crollius H."/>
            <person name="Guiguen Y."/>
        </authorList>
    </citation>
    <scope>NUCLEOTIDE SEQUENCE</scope>
    <source>
        <strain evidence="2">WJC10195</strain>
    </source>
</reference>
<dbReference type="AlphaFoldDB" id="A0A9Q1EWD6"/>
<proteinExistence type="predicted"/>
<feature type="region of interest" description="Disordered" evidence="1">
    <location>
        <begin position="36"/>
        <end position="66"/>
    </location>
</feature>
<organism evidence="2 3">
    <name type="scientific">Synaphobranchus kaupii</name>
    <name type="common">Kaup's arrowtooth eel</name>
    <dbReference type="NCBI Taxonomy" id="118154"/>
    <lineage>
        <taxon>Eukaryota</taxon>
        <taxon>Metazoa</taxon>
        <taxon>Chordata</taxon>
        <taxon>Craniata</taxon>
        <taxon>Vertebrata</taxon>
        <taxon>Euteleostomi</taxon>
        <taxon>Actinopterygii</taxon>
        <taxon>Neopterygii</taxon>
        <taxon>Teleostei</taxon>
        <taxon>Anguilliformes</taxon>
        <taxon>Synaphobranchidae</taxon>
        <taxon>Synaphobranchus</taxon>
    </lineage>
</organism>
<sequence length="153" mass="16842">MSHLWARGPITFENKQAPVQENGSNRFKILTLPPKTLKKQTDGGRRPLTESAAAITPRDATSPLSSEGYSCTVYTVSGSKTNGGERTGARLSHSATTARGILHACLSLFAQIQKYVDKRKNVPHVSSGVIHAWYWRVSTEGRHWANIRISETP</sequence>